<evidence type="ECO:0000313" key="3">
    <source>
        <dbReference type="EMBL" id="MBF6300690.1"/>
    </source>
</evidence>
<evidence type="ECO:0000313" key="4">
    <source>
        <dbReference type="Proteomes" id="UP000702209"/>
    </source>
</evidence>
<gene>
    <name evidence="3" type="ORF">IU459_24555</name>
</gene>
<feature type="transmembrane region" description="Helical" evidence="2">
    <location>
        <begin position="164"/>
        <end position="185"/>
    </location>
</feature>
<evidence type="ECO:0000256" key="2">
    <source>
        <dbReference type="SAM" id="Phobius"/>
    </source>
</evidence>
<accession>A0ABS0CW21</accession>
<feature type="region of interest" description="Disordered" evidence="1">
    <location>
        <begin position="284"/>
        <end position="308"/>
    </location>
</feature>
<dbReference type="PANTHER" id="PTHR40761:SF1">
    <property type="entry name" value="CONSERVED INTEGRAL MEMBRANE ALANINE VALINE AND LEUCINE RICH PROTEIN-RELATED"/>
    <property type="match status" value="1"/>
</dbReference>
<reference evidence="3 4" key="1">
    <citation type="submission" date="2020-10" db="EMBL/GenBank/DDBJ databases">
        <title>Identification of Nocardia species via Next-generation sequencing and recognition of intraspecies genetic diversity.</title>
        <authorList>
            <person name="Li P."/>
            <person name="Li P."/>
            <person name="Lu B."/>
        </authorList>
    </citation>
    <scope>NUCLEOTIDE SEQUENCE [LARGE SCALE GENOMIC DNA]</scope>
    <source>
        <strain evidence="3 4">BJ06-0157</strain>
    </source>
</reference>
<keyword evidence="2" id="KW-1133">Transmembrane helix</keyword>
<feature type="transmembrane region" description="Helical" evidence="2">
    <location>
        <begin position="102"/>
        <end position="121"/>
    </location>
</feature>
<dbReference type="RefSeq" id="WP_195131922.1">
    <property type="nucleotide sequence ID" value="NZ_JADLQX010000020.1"/>
</dbReference>
<keyword evidence="2" id="KW-0472">Membrane</keyword>
<keyword evidence="4" id="KW-1185">Reference proteome</keyword>
<organism evidence="3 4">
    <name type="scientific">Nocardia amamiensis</name>
    <dbReference type="NCBI Taxonomy" id="404578"/>
    <lineage>
        <taxon>Bacteria</taxon>
        <taxon>Bacillati</taxon>
        <taxon>Actinomycetota</taxon>
        <taxon>Actinomycetes</taxon>
        <taxon>Mycobacteriales</taxon>
        <taxon>Nocardiaceae</taxon>
        <taxon>Nocardia</taxon>
    </lineage>
</organism>
<feature type="transmembrane region" description="Helical" evidence="2">
    <location>
        <begin position="253"/>
        <end position="276"/>
    </location>
</feature>
<name>A0ABS0CW21_9NOCA</name>
<dbReference type="EMBL" id="JADLQX010000020">
    <property type="protein sequence ID" value="MBF6300690.1"/>
    <property type="molecule type" value="Genomic_DNA"/>
</dbReference>
<feature type="transmembrane region" description="Helical" evidence="2">
    <location>
        <begin position="191"/>
        <end position="214"/>
    </location>
</feature>
<protein>
    <submittedName>
        <fullName evidence="3">DMT family transporter</fullName>
    </submittedName>
</protein>
<proteinExistence type="predicted"/>
<feature type="transmembrane region" description="Helical" evidence="2">
    <location>
        <begin position="133"/>
        <end position="152"/>
    </location>
</feature>
<feature type="transmembrane region" description="Helical" evidence="2">
    <location>
        <begin position="226"/>
        <end position="247"/>
    </location>
</feature>
<feature type="transmembrane region" description="Helical" evidence="2">
    <location>
        <begin position="76"/>
        <end position="95"/>
    </location>
</feature>
<comment type="caution">
    <text evidence="3">The sequence shown here is derived from an EMBL/GenBank/DDBJ whole genome shotgun (WGS) entry which is preliminary data.</text>
</comment>
<feature type="transmembrane region" description="Helical" evidence="2">
    <location>
        <begin position="6"/>
        <end position="24"/>
    </location>
</feature>
<dbReference type="Proteomes" id="UP000702209">
    <property type="component" value="Unassembled WGS sequence"/>
</dbReference>
<dbReference type="PANTHER" id="PTHR40761">
    <property type="entry name" value="CONSERVED INTEGRAL MEMBRANE ALANINE VALINE AND LEUCINE RICH PROTEIN-RELATED"/>
    <property type="match status" value="1"/>
</dbReference>
<evidence type="ECO:0000256" key="1">
    <source>
        <dbReference type="SAM" id="MobiDB-lite"/>
    </source>
</evidence>
<keyword evidence="2" id="KW-0812">Transmembrane</keyword>
<dbReference type="NCBIfam" id="NF038012">
    <property type="entry name" value="DMT_1"/>
    <property type="match status" value="1"/>
</dbReference>
<sequence length="308" mass="31519">MSSSQVAIVFALSAAVCIALGAVIRQRAAARTAGTPDSPSVMGGLLRSPDWWLGTLVGVGGFAFQAAALGRGALMLVQPLLVLSLLFVLPLGAWLNGRSVAAGDWAWALALTAGIAILVVVGDPRPGQPHAETLHWVIVGIIAIPLFAAALLAARAWPGPRRAVLLGLCSGALFGLAAVLVKGVVSTAGRGANAVLVSAETYALIVIGLAGTVLQQYSYRAGSLHASFPAATVVEPMVVATLGFLALGEYLDVNIELVAVLVAALATVVFATVALARSKTVDAVPADPGPPGHTRQWDIPPRLRRDSS</sequence>